<organism evidence="13">
    <name type="scientific">uncultured Thermoleophilia bacterium</name>
    <dbReference type="NCBI Taxonomy" id="1497501"/>
    <lineage>
        <taxon>Bacteria</taxon>
        <taxon>Bacillati</taxon>
        <taxon>Actinomycetota</taxon>
        <taxon>Thermoleophilia</taxon>
        <taxon>environmental samples</taxon>
    </lineage>
</organism>
<dbReference type="Pfam" id="PF08532">
    <property type="entry name" value="Glyco_hydro_42M"/>
    <property type="match status" value="1"/>
</dbReference>
<proteinExistence type="inferred from homology"/>
<feature type="domain" description="Beta-galactosidase C-terminal" evidence="12">
    <location>
        <begin position="616"/>
        <end position="667"/>
    </location>
</feature>
<evidence type="ECO:0000256" key="1">
    <source>
        <dbReference type="ARBA" id="ARBA00001412"/>
    </source>
</evidence>
<feature type="binding site" evidence="9">
    <location>
        <position position="166"/>
    </location>
    <ligand>
        <name>Zn(2+)</name>
        <dbReference type="ChEBI" id="CHEBI:29105"/>
    </ligand>
</feature>
<dbReference type="InterPro" id="IPR013739">
    <property type="entry name" value="Beta_galactosidase_C"/>
</dbReference>
<reference evidence="13" key="1">
    <citation type="submission" date="2020-02" db="EMBL/GenBank/DDBJ databases">
        <authorList>
            <person name="Meier V. D."/>
        </authorList>
    </citation>
    <scope>NUCLEOTIDE SEQUENCE</scope>
    <source>
        <strain evidence="13">AVDCRST_MAG79</strain>
    </source>
</reference>
<dbReference type="Pfam" id="PF02449">
    <property type="entry name" value="Glyco_hydro_42"/>
    <property type="match status" value="1"/>
</dbReference>
<feature type="binding site" evidence="9">
    <location>
        <position position="164"/>
    </location>
    <ligand>
        <name>Zn(2+)</name>
        <dbReference type="ChEBI" id="CHEBI:29105"/>
    </ligand>
</feature>
<dbReference type="Gene3D" id="3.20.20.80">
    <property type="entry name" value="Glycosidases"/>
    <property type="match status" value="1"/>
</dbReference>
<dbReference type="InterPro" id="IPR013780">
    <property type="entry name" value="Glyco_hydro_b"/>
</dbReference>
<feature type="binding site" evidence="8">
    <location>
        <position position="117"/>
    </location>
    <ligand>
        <name>substrate</name>
    </ligand>
</feature>
<dbReference type="EC" id="3.2.1.23" evidence="3 6"/>
<dbReference type="InterPro" id="IPR013738">
    <property type="entry name" value="Beta_galactosidase_Trimer"/>
</dbReference>
<dbReference type="AlphaFoldDB" id="A0A6J4UE28"/>
<evidence type="ECO:0000256" key="4">
    <source>
        <dbReference type="ARBA" id="ARBA00022801"/>
    </source>
</evidence>
<feature type="binding site" evidence="9">
    <location>
        <position position="121"/>
    </location>
    <ligand>
        <name>Zn(2+)</name>
        <dbReference type="ChEBI" id="CHEBI:29105"/>
    </ligand>
</feature>
<dbReference type="SUPFAM" id="SSF51445">
    <property type="entry name" value="(Trans)glycosidases"/>
    <property type="match status" value="1"/>
</dbReference>
<evidence type="ECO:0000256" key="2">
    <source>
        <dbReference type="ARBA" id="ARBA00005940"/>
    </source>
</evidence>
<feature type="binding site" evidence="8">
    <location>
        <position position="320"/>
    </location>
    <ligand>
        <name>substrate</name>
    </ligand>
</feature>
<keyword evidence="9" id="KW-0862">Zinc</keyword>
<accession>A0A6J4UE28</accession>
<dbReference type="GO" id="GO:0006012">
    <property type="term" value="P:galactose metabolic process"/>
    <property type="evidence" value="ECO:0007669"/>
    <property type="project" value="InterPro"/>
</dbReference>
<keyword evidence="4 6" id="KW-0378">Hydrolase</keyword>
<dbReference type="Gene3D" id="3.40.50.880">
    <property type="match status" value="1"/>
</dbReference>
<evidence type="ECO:0000256" key="5">
    <source>
        <dbReference type="ARBA" id="ARBA00023295"/>
    </source>
</evidence>
<name>A0A6J4UE28_9ACTN</name>
<evidence type="ECO:0000259" key="12">
    <source>
        <dbReference type="Pfam" id="PF08533"/>
    </source>
</evidence>
<comment type="catalytic activity">
    <reaction evidence="1 6">
        <text>Hydrolysis of terminal non-reducing beta-D-galactose residues in beta-D-galactosides.</text>
        <dbReference type="EC" id="3.2.1.23"/>
    </reaction>
</comment>
<evidence type="ECO:0000313" key="13">
    <source>
        <dbReference type="EMBL" id="CAA9548000.1"/>
    </source>
</evidence>
<sequence length="672" mass="72793">MSPAGRLWERLGGRIAFGGDYNPEQWPEATWAEDVELMQAAGVNLVTVGVFSWAMLEPRPGELDFGWLDRVVDLLHEGGIAVDLATATASPPPWLAARHPESLPVTRDGVRLSTGSRQAYCPSSPAYREAAVRMATAMAERYGQHPALALWHVNNEYGAHTPACYCDVSARDFRAWLERRYGDLAALNAAWGTAFWSQRYGAWDEIQPPRLAPYSSNPVQELDFHRFSSDALLACYELEREVLGRLTPQVPVTTNFMGLFEPLDYWDWAAREDVVSHDAYPDPEDPVSHVDAALAADLMRSLRLGQPWMLMEQAASAVNWRPRNRPKRPGAMRRISLQAVARGADAIMYFQWRAARRGSERFHSAMLPHAGTRSRVHGEIRALGAELGRLAPVVGARVPAQVALLHAWDSWWGLEAPDHPSTELRLADRIRDHYRPLWDANVPIDVRPPGADLSAYRLVVVPNLYLLSAEAAAGLERYVAAGGHLLVSFFSGVVDEQDAVFAGGWPGPLREVLGLAVEEHWPLAPGETLGLRGPDGTVLGTASQWTEVVIPAGAEVVAQLAGGDLSGGPAVTRHRHGDGVATYVATRPDPDAMAALLAAACADAGVDGPPLQAPPGVEVVRRGDAVFLLNHTGEAVTVPLARSAASLLDGTRHEEAVELAPGGAEVLAEPAA</sequence>
<keyword evidence="9" id="KW-0479">Metal-binding</keyword>
<evidence type="ECO:0000259" key="10">
    <source>
        <dbReference type="Pfam" id="PF02449"/>
    </source>
</evidence>
<dbReference type="GO" id="GO:0009341">
    <property type="term" value="C:beta-galactosidase complex"/>
    <property type="evidence" value="ECO:0007669"/>
    <property type="project" value="InterPro"/>
</dbReference>
<gene>
    <name evidence="13" type="ORF">AVDCRST_MAG79-2463</name>
</gene>
<keyword evidence="5 6" id="KW-0326">Glycosidase</keyword>
<feature type="domain" description="Beta-galactosidase trimerisation" evidence="11">
    <location>
        <begin position="400"/>
        <end position="606"/>
    </location>
</feature>
<dbReference type="CDD" id="cd03143">
    <property type="entry name" value="A4_beta-galactosidase_middle_domain"/>
    <property type="match status" value="1"/>
</dbReference>
<feature type="binding site" evidence="8">
    <location>
        <position position="155"/>
    </location>
    <ligand>
        <name>substrate</name>
    </ligand>
</feature>
<dbReference type="PANTHER" id="PTHR36447:SF1">
    <property type="entry name" value="BETA-GALACTOSIDASE GANA"/>
    <property type="match status" value="1"/>
</dbReference>
<evidence type="ECO:0000256" key="6">
    <source>
        <dbReference type="PIRNR" id="PIRNR001084"/>
    </source>
</evidence>
<dbReference type="GO" id="GO:0004565">
    <property type="term" value="F:beta-galactosidase activity"/>
    <property type="evidence" value="ECO:0007669"/>
    <property type="project" value="UniProtKB-EC"/>
</dbReference>
<dbReference type="GO" id="GO:0046872">
    <property type="term" value="F:metal ion binding"/>
    <property type="evidence" value="ECO:0007669"/>
    <property type="project" value="UniProtKB-KW"/>
</dbReference>
<dbReference type="Gene3D" id="2.60.40.1180">
    <property type="entry name" value="Golgi alpha-mannosidase II"/>
    <property type="match status" value="1"/>
</dbReference>
<dbReference type="InterPro" id="IPR003476">
    <property type="entry name" value="Glyco_hydro_42"/>
</dbReference>
<feature type="active site" description="Proton donor" evidence="7">
    <location>
        <position position="156"/>
    </location>
</feature>
<dbReference type="SUPFAM" id="SSF52317">
    <property type="entry name" value="Class I glutamine amidotransferase-like"/>
    <property type="match status" value="1"/>
</dbReference>
<evidence type="ECO:0000259" key="11">
    <source>
        <dbReference type="Pfam" id="PF08532"/>
    </source>
</evidence>
<dbReference type="PANTHER" id="PTHR36447">
    <property type="entry name" value="BETA-GALACTOSIDASE GANA"/>
    <property type="match status" value="1"/>
</dbReference>
<dbReference type="InterPro" id="IPR017853">
    <property type="entry name" value="GH"/>
</dbReference>
<evidence type="ECO:0000256" key="8">
    <source>
        <dbReference type="PIRSR" id="PIRSR001084-2"/>
    </source>
</evidence>
<comment type="similarity">
    <text evidence="2 6">Belongs to the glycosyl hydrolase 42 family.</text>
</comment>
<dbReference type="PIRSF" id="PIRSF001084">
    <property type="entry name" value="B-galactosidase"/>
    <property type="match status" value="1"/>
</dbReference>
<evidence type="ECO:0000256" key="7">
    <source>
        <dbReference type="PIRSR" id="PIRSR001084-1"/>
    </source>
</evidence>
<protein>
    <recommendedName>
        <fullName evidence="3 6">Beta-galactosidase</fullName>
        <shortName evidence="6">Beta-gal</shortName>
        <ecNumber evidence="3 6">3.2.1.23</ecNumber>
    </recommendedName>
</protein>
<evidence type="ECO:0000256" key="3">
    <source>
        <dbReference type="ARBA" id="ARBA00012756"/>
    </source>
</evidence>
<dbReference type="InterPro" id="IPR029062">
    <property type="entry name" value="Class_I_gatase-like"/>
</dbReference>
<feature type="active site" description="Nucleophile" evidence="7">
    <location>
        <position position="312"/>
    </location>
</feature>
<feature type="domain" description="Glycoside hydrolase family 42 N-terminal" evidence="10">
    <location>
        <begin position="20"/>
        <end position="388"/>
    </location>
</feature>
<evidence type="ECO:0000256" key="9">
    <source>
        <dbReference type="PIRSR" id="PIRSR001084-3"/>
    </source>
</evidence>
<dbReference type="Pfam" id="PF08533">
    <property type="entry name" value="Glyco_hydro_42C"/>
    <property type="match status" value="1"/>
</dbReference>
<dbReference type="EMBL" id="CADCWC010000372">
    <property type="protein sequence ID" value="CAA9548000.1"/>
    <property type="molecule type" value="Genomic_DNA"/>
</dbReference>
<dbReference type="InterPro" id="IPR013529">
    <property type="entry name" value="Glyco_hydro_42_N"/>
</dbReference>